<organism evidence="8 9">
    <name type="scientific">Pseudopedobacter beijingensis</name>
    <dbReference type="NCBI Taxonomy" id="1207056"/>
    <lineage>
        <taxon>Bacteria</taxon>
        <taxon>Pseudomonadati</taxon>
        <taxon>Bacteroidota</taxon>
        <taxon>Sphingobacteriia</taxon>
        <taxon>Sphingobacteriales</taxon>
        <taxon>Sphingobacteriaceae</taxon>
        <taxon>Pseudopedobacter</taxon>
    </lineage>
</organism>
<dbReference type="EMBL" id="JBHUDG010000004">
    <property type="protein sequence ID" value="MFD1629460.1"/>
    <property type="molecule type" value="Genomic_DNA"/>
</dbReference>
<evidence type="ECO:0000256" key="1">
    <source>
        <dbReference type="ARBA" id="ARBA00004442"/>
    </source>
</evidence>
<protein>
    <submittedName>
        <fullName evidence="8">RagB/SusD family nutrient uptake outer membrane protein</fullName>
    </submittedName>
</protein>
<keyword evidence="3" id="KW-0732">Signal</keyword>
<proteinExistence type="inferred from homology"/>
<dbReference type="Gene3D" id="1.25.40.390">
    <property type="match status" value="1"/>
</dbReference>
<comment type="similarity">
    <text evidence="2">Belongs to the SusD family.</text>
</comment>
<evidence type="ECO:0000259" key="6">
    <source>
        <dbReference type="Pfam" id="PF07980"/>
    </source>
</evidence>
<reference evidence="9" key="1">
    <citation type="journal article" date="2019" name="Int. J. Syst. Evol. Microbiol.">
        <title>The Global Catalogue of Microorganisms (GCM) 10K type strain sequencing project: providing services to taxonomists for standard genome sequencing and annotation.</title>
        <authorList>
            <consortium name="The Broad Institute Genomics Platform"/>
            <consortium name="The Broad Institute Genome Sequencing Center for Infectious Disease"/>
            <person name="Wu L."/>
            <person name="Ma J."/>
        </authorList>
    </citation>
    <scope>NUCLEOTIDE SEQUENCE [LARGE SCALE GENOMIC DNA]</scope>
    <source>
        <strain evidence="9">CCUG 53762</strain>
    </source>
</reference>
<dbReference type="SUPFAM" id="SSF48452">
    <property type="entry name" value="TPR-like"/>
    <property type="match status" value="1"/>
</dbReference>
<evidence type="ECO:0000259" key="7">
    <source>
        <dbReference type="Pfam" id="PF14322"/>
    </source>
</evidence>
<keyword evidence="9" id="KW-1185">Reference proteome</keyword>
<evidence type="ECO:0000256" key="4">
    <source>
        <dbReference type="ARBA" id="ARBA00023136"/>
    </source>
</evidence>
<evidence type="ECO:0000256" key="3">
    <source>
        <dbReference type="ARBA" id="ARBA00022729"/>
    </source>
</evidence>
<dbReference type="Proteomes" id="UP001597118">
    <property type="component" value="Unassembled WGS sequence"/>
</dbReference>
<evidence type="ECO:0000256" key="5">
    <source>
        <dbReference type="ARBA" id="ARBA00023237"/>
    </source>
</evidence>
<dbReference type="InterPro" id="IPR033985">
    <property type="entry name" value="SusD-like_N"/>
</dbReference>
<keyword evidence="5" id="KW-0998">Cell outer membrane</keyword>
<feature type="domain" description="RagB/SusD" evidence="6">
    <location>
        <begin position="333"/>
        <end position="540"/>
    </location>
</feature>
<dbReference type="RefSeq" id="WP_379661839.1">
    <property type="nucleotide sequence ID" value="NZ_JBHUDG010000004.1"/>
</dbReference>
<gene>
    <name evidence="8" type="ORF">ACFSAH_06185</name>
</gene>
<dbReference type="Pfam" id="PF14322">
    <property type="entry name" value="SusD-like_3"/>
    <property type="match status" value="1"/>
</dbReference>
<feature type="domain" description="SusD-like N-terminal" evidence="7">
    <location>
        <begin position="95"/>
        <end position="216"/>
    </location>
</feature>
<comment type="caution">
    <text evidence="8">The sequence shown here is derived from an EMBL/GenBank/DDBJ whole genome shotgun (WGS) entry which is preliminary data.</text>
</comment>
<evidence type="ECO:0000313" key="8">
    <source>
        <dbReference type="EMBL" id="MFD1629460.1"/>
    </source>
</evidence>
<comment type="subcellular location">
    <subcellularLocation>
        <location evidence="1">Cell outer membrane</location>
    </subcellularLocation>
</comment>
<dbReference type="Pfam" id="PF07980">
    <property type="entry name" value="SusD_RagB"/>
    <property type="match status" value="1"/>
</dbReference>
<evidence type="ECO:0000313" key="9">
    <source>
        <dbReference type="Proteomes" id="UP001597118"/>
    </source>
</evidence>
<dbReference type="PROSITE" id="PS51257">
    <property type="entry name" value="PROKAR_LIPOPROTEIN"/>
    <property type="match status" value="1"/>
</dbReference>
<sequence>MKNKIIVFLFVGASLLSSCSKMLEEKTYDFISPNNFYQNGEDAIAAVSGVYNVLYSTGVYKAAYWLIDLDSDHASGAGWFLGSIGAGNPLAYWGINTIWNDHYLLIARANGVLANVPNIKMNEELKQRLLGEAYFLRGWAYFNLVRIYGGVPLRDKTLASGALIDQPRASVSETYNFIISDLKKAEEMLFPHDDSRSGEKGRVTKAVASATLAKVYITMASGALKGASITVRGGQNNTFYTYAKDVVKGYEGFNSLELYEEARKITANLILSKEYSLFPNFMDLWTIENRNRVEHMWQIQALNGNPDLQNDLNYYFNAAKEDRSNVGAVWMSNNHYNNYEDHDHRVLYGVRHQFIVNYGDPNNNGFLLYPERDSLKYKTDAAGNVYSFNGDYHDHGYSEKYSKVSDPKPQNSDAFFPELRFAEVFLMHAEAENEVNGPTPAAYASLNEIRTRSKASTVPTGMSKQDFRSFVLEERGRELVFEGKRRFDLLRWGIYLQVMNQIAVDKDNISKVRAKRNLLFPIPIDEINSNKAINENNPDW</sequence>
<dbReference type="InterPro" id="IPR012944">
    <property type="entry name" value="SusD_RagB_dom"/>
</dbReference>
<evidence type="ECO:0000256" key="2">
    <source>
        <dbReference type="ARBA" id="ARBA00006275"/>
    </source>
</evidence>
<keyword evidence="4" id="KW-0472">Membrane</keyword>
<dbReference type="InterPro" id="IPR011990">
    <property type="entry name" value="TPR-like_helical_dom_sf"/>
</dbReference>
<name>A0ABW4I9N6_9SPHI</name>
<accession>A0ABW4I9N6</accession>